<dbReference type="EMBL" id="MNPJ01000014">
    <property type="protein sequence ID" value="OQS55066.1"/>
    <property type="molecule type" value="Genomic_DNA"/>
</dbReference>
<keyword evidence="2" id="KW-1185">Reference proteome</keyword>
<protein>
    <submittedName>
        <fullName evidence="1">Uncharacterized protein</fullName>
    </submittedName>
</protein>
<gene>
    <name evidence="1" type="ORF">EHP00_2193</name>
</gene>
<dbReference type="VEuPathDB" id="MicrosporidiaDB:EHP00_2193"/>
<dbReference type="Proteomes" id="UP000192758">
    <property type="component" value="Unassembled WGS sequence"/>
</dbReference>
<proteinExistence type="predicted"/>
<organism evidence="1 2">
    <name type="scientific">Ecytonucleospora hepatopenaei</name>
    <dbReference type="NCBI Taxonomy" id="646526"/>
    <lineage>
        <taxon>Eukaryota</taxon>
        <taxon>Fungi</taxon>
        <taxon>Fungi incertae sedis</taxon>
        <taxon>Microsporidia</taxon>
        <taxon>Enterocytozoonidae</taxon>
        <taxon>Ecytonucleospora</taxon>
    </lineage>
</organism>
<reference evidence="1 2" key="1">
    <citation type="journal article" date="2017" name="Environ. Microbiol.">
        <title>Decay of the glycolytic pathway and adaptation to intranuclear parasitism within Enterocytozoonidae microsporidia.</title>
        <authorList>
            <person name="Wiredu Boakye D."/>
            <person name="Jaroenlak P."/>
            <person name="Prachumwat A."/>
            <person name="Williams T.A."/>
            <person name="Bateman K.S."/>
            <person name="Itsathitphaisarn O."/>
            <person name="Sritunyalucksana K."/>
            <person name="Paszkiewicz K.H."/>
            <person name="Moore K.A."/>
            <person name="Stentiford G.D."/>
            <person name="Williams B.A."/>
        </authorList>
    </citation>
    <scope>NUCLEOTIDE SEQUENCE [LARGE SCALE GENOMIC DNA]</scope>
    <source>
        <strain evidence="1 2">TH1</strain>
    </source>
</reference>
<dbReference type="AlphaFoldDB" id="A0A1W0E773"/>
<name>A0A1W0E773_9MICR</name>
<accession>A0A1W0E773</accession>
<evidence type="ECO:0000313" key="1">
    <source>
        <dbReference type="EMBL" id="OQS55066.1"/>
    </source>
</evidence>
<sequence>MFFLGKDGIYERVLKIKPNEKSNKLKLNNRYEFEDSLDLEEHTNKKHVFSEVDIFLKHHKYHEAFCRAKNNNSLEDVFKVLNFTKDKNGIKTFFAHKENEFIEDFLCFVIDTFYIIEFQQIL</sequence>
<evidence type="ECO:0000313" key="2">
    <source>
        <dbReference type="Proteomes" id="UP000192758"/>
    </source>
</evidence>
<comment type="caution">
    <text evidence="1">The sequence shown here is derived from an EMBL/GenBank/DDBJ whole genome shotgun (WGS) entry which is preliminary data.</text>
</comment>